<dbReference type="Gene3D" id="3.30.200.20">
    <property type="entry name" value="Phosphorylase Kinase, domain 1"/>
    <property type="match status" value="1"/>
</dbReference>
<dbReference type="EC" id="2.7.11.1" evidence="2"/>
<keyword evidence="13" id="KW-0449">Lipoprotein</keyword>
<dbReference type="PROSITE" id="PS00018">
    <property type="entry name" value="EF_HAND_1"/>
    <property type="match status" value="3"/>
</dbReference>
<dbReference type="GO" id="GO:0005509">
    <property type="term" value="F:calcium ion binding"/>
    <property type="evidence" value="ECO:0007669"/>
    <property type="project" value="InterPro"/>
</dbReference>
<dbReference type="FunFam" id="1.10.238.10:FF:000015">
    <property type="entry name" value="Calcium-dependent protein kinase 1"/>
    <property type="match status" value="1"/>
</dbReference>
<keyword evidence="6" id="KW-0519">Myristate</keyword>
<feature type="domain" description="Protein kinase" evidence="19">
    <location>
        <begin position="79"/>
        <end position="337"/>
    </location>
</feature>
<evidence type="ECO:0000256" key="2">
    <source>
        <dbReference type="ARBA" id="ARBA00012513"/>
    </source>
</evidence>
<dbReference type="GO" id="GO:0004674">
    <property type="term" value="F:protein serine/threonine kinase activity"/>
    <property type="evidence" value="ECO:0007669"/>
    <property type="project" value="UniProtKB-KW"/>
</dbReference>
<evidence type="ECO:0000256" key="15">
    <source>
        <dbReference type="ARBA" id="ARBA00047899"/>
    </source>
</evidence>
<dbReference type="InterPro" id="IPR002048">
    <property type="entry name" value="EF_hand_dom"/>
</dbReference>
<accession>A0A6P6A7S4</accession>
<evidence type="ECO:0000259" key="20">
    <source>
        <dbReference type="PROSITE" id="PS50222"/>
    </source>
</evidence>
<dbReference type="PROSITE" id="PS00108">
    <property type="entry name" value="PROTEIN_KINASE_ST"/>
    <property type="match status" value="1"/>
</dbReference>
<keyword evidence="21" id="KW-1185">Reference proteome</keyword>
<evidence type="ECO:0000256" key="1">
    <source>
        <dbReference type="ARBA" id="ARBA00005354"/>
    </source>
</evidence>
<dbReference type="SMART" id="SM00054">
    <property type="entry name" value="EFh"/>
    <property type="match status" value="4"/>
</dbReference>
<evidence type="ECO:0000256" key="18">
    <source>
        <dbReference type="SAM" id="MobiDB-lite"/>
    </source>
</evidence>
<name>A0A6P6A7S4_DURZI</name>
<keyword evidence="7" id="KW-0479">Metal-binding</keyword>
<dbReference type="SUPFAM" id="SSF47473">
    <property type="entry name" value="EF-hand"/>
    <property type="match status" value="1"/>
</dbReference>
<feature type="region of interest" description="Disordered" evidence="18">
    <location>
        <begin position="1"/>
        <end position="69"/>
    </location>
</feature>
<evidence type="ECO:0000256" key="6">
    <source>
        <dbReference type="ARBA" id="ARBA00022707"/>
    </source>
</evidence>
<dbReference type="InterPro" id="IPR050205">
    <property type="entry name" value="CDPK_Ser/Thr_kinases"/>
</dbReference>
<dbReference type="InterPro" id="IPR017441">
    <property type="entry name" value="Protein_kinase_ATP_BS"/>
</dbReference>
<feature type="binding site" evidence="17">
    <location>
        <position position="108"/>
    </location>
    <ligand>
        <name>ATP</name>
        <dbReference type="ChEBI" id="CHEBI:30616"/>
    </ligand>
</feature>
<reference evidence="22" key="1">
    <citation type="submission" date="2025-08" db="UniProtKB">
        <authorList>
            <consortium name="RefSeq"/>
        </authorList>
    </citation>
    <scope>IDENTIFICATION</scope>
    <source>
        <tissue evidence="22">Fruit stalk</tissue>
    </source>
</reference>
<evidence type="ECO:0000256" key="10">
    <source>
        <dbReference type="ARBA" id="ARBA00022777"/>
    </source>
</evidence>
<dbReference type="Pfam" id="PF00069">
    <property type="entry name" value="Pkinase"/>
    <property type="match status" value="1"/>
</dbReference>
<evidence type="ECO:0000256" key="9">
    <source>
        <dbReference type="ARBA" id="ARBA00022741"/>
    </source>
</evidence>
<dbReference type="InterPro" id="IPR018247">
    <property type="entry name" value="EF_Hand_1_Ca_BS"/>
</dbReference>
<keyword evidence="11" id="KW-0106">Calcium</keyword>
<evidence type="ECO:0000259" key="19">
    <source>
        <dbReference type="PROSITE" id="PS50011"/>
    </source>
</evidence>
<dbReference type="FunFam" id="1.10.510.10:FF:000056">
    <property type="entry name" value="calcium-dependent protein kinase 1"/>
    <property type="match status" value="1"/>
</dbReference>
<feature type="compositionally biased region" description="Polar residues" evidence="18">
    <location>
        <begin position="1"/>
        <end position="15"/>
    </location>
</feature>
<dbReference type="OrthoDB" id="40902at2759"/>
<dbReference type="PROSITE" id="PS50011">
    <property type="entry name" value="PROTEIN_KINASE_DOM"/>
    <property type="match status" value="1"/>
</dbReference>
<dbReference type="Gene3D" id="1.10.238.10">
    <property type="entry name" value="EF-hand"/>
    <property type="match status" value="1"/>
</dbReference>
<feature type="domain" description="EF-hand" evidence="20">
    <location>
        <begin position="487"/>
        <end position="522"/>
    </location>
</feature>
<keyword evidence="4" id="KW-0597">Phosphoprotein</keyword>
<dbReference type="InterPro" id="IPR008271">
    <property type="entry name" value="Ser/Thr_kinase_AS"/>
</dbReference>
<keyword evidence="3" id="KW-0723">Serine/threonine-protein kinase</keyword>
<proteinExistence type="inferred from homology"/>
<evidence type="ECO:0000256" key="3">
    <source>
        <dbReference type="ARBA" id="ARBA00022527"/>
    </source>
</evidence>
<feature type="domain" description="EF-hand" evidence="20">
    <location>
        <begin position="416"/>
        <end position="451"/>
    </location>
</feature>
<evidence type="ECO:0000256" key="11">
    <source>
        <dbReference type="ARBA" id="ARBA00022837"/>
    </source>
</evidence>
<evidence type="ECO:0000256" key="7">
    <source>
        <dbReference type="ARBA" id="ARBA00022723"/>
    </source>
</evidence>
<dbReference type="PROSITE" id="PS00107">
    <property type="entry name" value="PROTEIN_KINASE_ATP"/>
    <property type="match status" value="1"/>
</dbReference>
<evidence type="ECO:0000256" key="5">
    <source>
        <dbReference type="ARBA" id="ARBA00022679"/>
    </source>
</evidence>
<dbReference type="RefSeq" id="XP_022760801.1">
    <property type="nucleotide sequence ID" value="XM_022905066.1"/>
</dbReference>
<dbReference type="InterPro" id="IPR011009">
    <property type="entry name" value="Kinase-like_dom_sf"/>
</dbReference>
<dbReference type="GeneID" id="111306991"/>
<sequence>MGNCNGLPSTNNQFGPESCGGPHDGINVKPAEPSPPRPQQPSIHHHPSAAASNHRLATSTTPPIGRVLGRPMEDVQSNYVFGRELGRGQFGVTYLVTHKETNQQFACKSIATRKLINRDDIEDARREVQIMHHLTGHRNIVELKGAYEDRHSVNLLMELCAGGELFDRLIVKGHYSEREAANLCRQIVMVVHNFHSMGVMHRDLKPENFLFLSKGEDSPLKATDFGLSVFFKPGDVFKDLVGSAYYVAPEVLRRRYGPEADIWSAGVILYILLSGVPPFYGETEQSIFDSILRGNINFSSDPWPSVSSSAKDLVRKMLRDDPKERLLAFEVLSHPWMREDGDASDKPLDVAVLTRMKQFRAMNKLKKVALKVIAENLSEEEIIGLKEMFKSMDTDNSGTITFEELKAGLPKLGTKLSESEVRQLMQAADVDGNGTIDYIEFITATMHMNRMEREEHLYTAFQYFDKDNSGYITMEELEQALRKYNMGDEKTIKEIIAEVDTDRDGRINYDEFVAMMRKGNPELVSNIRCK</sequence>
<evidence type="ECO:0000256" key="13">
    <source>
        <dbReference type="ARBA" id="ARBA00023288"/>
    </source>
</evidence>
<dbReference type="Pfam" id="PF13499">
    <property type="entry name" value="EF-hand_7"/>
    <property type="match status" value="2"/>
</dbReference>
<dbReference type="InterPro" id="IPR011992">
    <property type="entry name" value="EF-hand-dom_pair"/>
</dbReference>
<evidence type="ECO:0000256" key="12">
    <source>
        <dbReference type="ARBA" id="ARBA00022840"/>
    </source>
</evidence>
<keyword evidence="8" id="KW-0677">Repeat</keyword>
<evidence type="ECO:0000256" key="17">
    <source>
        <dbReference type="PROSITE-ProRule" id="PRU10141"/>
    </source>
</evidence>
<evidence type="ECO:0000313" key="21">
    <source>
        <dbReference type="Proteomes" id="UP000515121"/>
    </source>
</evidence>
<dbReference type="Gene3D" id="1.10.510.10">
    <property type="entry name" value="Transferase(Phosphotransferase) domain 1"/>
    <property type="match status" value="1"/>
</dbReference>
<keyword evidence="12 17" id="KW-0067">ATP-binding</keyword>
<dbReference type="GO" id="GO:0005524">
    <property type="term" value="F:ATP binding"/>
    <property type="evidence" value="ECO:0007669"/>
    <property type="project" value="UniProtKB-UniRule"/>
</dbReference>
<evidence type="ECO:0000256" key="16">
    <source>
        <dbReference type="ARBA" id="ARBA00048679"/>
    </source>
</evidence>
<comment type="similarity">
    <text evidence="14">Belongs to the protein kinase superfamily. Ser/Thr protein kinase family. CDPK subfamily.</text>
</comment>
<dbReference type="PROSITE" id="PS50222">
    <property type="entry name" value="EF_HAND_2"/>
    <property type="match status" value="4"/>
</dbReference>
<dbReference type="SUPFAM" id="SSF56112">
    <property type="entry name" value="Protein kinase-like (PK-like)"/>
    <property type="match status" value="1"/>
</dbReference>
<dbReference type="PANTHER" id="PTHR24349">
    <property type="entry name" value="SERINE/THREONINE-PROTEIN KINASE"/>
    <property type="match status" value="1"/>
</dbReference>
<keyword evidence="9 17" id="KW-0547">Nucleotide-binding</keyword>
<dbReference type="Proteomes" id="UP000515121">
    <property type="component" value="Unplaced"/>
</dbReference>
<comment type="similarity">
    <text evidence="1">Belongs to the protein kinase superfamily. CAMK Ser/Thr protein kinase family. CaMK subfamily.</text>
</comment>
<feature type="domain" description="EF-hand" evidence="20">
    <location>
        <begin position="452"/>
        <end position="486"/>
    </location>
</feature>
<keyword evidence="5" id="KW-0808">Transferase</keyword>
<comment type="catalytic activity">
    <reaction evidence="16">
        <text>L-seryl-[protein] + ATP = O-phospho-L-seryl-[protein] + ADP + H(+)</text>
        <dbReference type="Rhea" id="RHEA:17989"/>
        <dbReference type="Rhea" id="RHEA-COMP:9863"/>
        <dbReference type="Rhea" id="RHEA-COMP:11604"/>
        <dbReference type="ChEBI" id="CHEBI:15378"/>
        <dbReference type="ChEBI" id="CHEBI:29999"/>
        <dbReference type="ChEBI" id="CHEBI:30616"/>
        <dbReference type="ChEBI" id="CHEBI:83421"/>
        <dbReference type="ChEBI" id="CHEBI:456216"/>
        <dbReference type="EC" id="2.7.11.1"/>
    </reaction>
</comment>
<gene>
    <name evidence="22" type="primary">LOC111306991</name>
</gene>
<organism evidence="21 22">
    <name type="scientific">Durio zibethinus</name>
    <name type="common">Durian</name>
    <dbReference type="NCBI Taxonomy" id="66656"/>
    <lineage>
        <taxon>Eukaryota</taxon>
        <taxon>Viridiplantae</taxon>
        <taxon>Streptophyta</taxon>
        <taxon>Embryophyta</taxon>
        <taxon>Tracheophyta</taxon>
        <taxon>Spermatophyta</taxon>
        <taxon>Magnoliopsida</taxon>
        <taxon>eudicotyledons</taxon>
        <taxon>Gunneridae</taxon>
        <taxon>Pentapetalae</taxon>
        <taxon>rosids</taxon>
        <taxon>malvids</taxon>
        <taxon>Malvales</taxon>
        <taxon>Malvaceae</taxon>
        <taxon>Helicteroideae</taxon>
        <taxon>Durio</taxon>
    </lineage>
</organism>
<keyword evidence="10" id="KW-0418">Kinase</keyword>
<comment type="catalytic activity">
    <reaction evidence="15">
        <text>L-threonyl-[protein] + ATP = O-phospho-L-threonyl-[protein] + ADP + H(+)</text>
        <dbReference type="Rhea" id="RHEA:46608"/>
        <dbReference type="Rhea" id="RHEA-COMP:11060"/>
        <dbReference type="Rhea" id="RHEA-COMP:11605"/>
        <dbReference type="ChEBI" id="CHEBI:15378"/>
        <dbReference type="ChEBI" id="CHEBI:30013"/>
        <dbReference type="ChEBI" id="CHEBI:30616"/>
        <dbReference type="ChEBI" id="CHEBI:61977"/>
        <dbReference type="ChEBI" id="CHEBI:456216"/>
        <dbReference type="EC" id="2.7.11.1"/>
    </reaction>
</comment>
<dbReference type="InterPro" id="IPR000719">
    <property type="entry name" value="Prot_kinase_dom"/>
</dbReference>
<dbReference type="SMART" id="SM00220">
    <property type="entry name" value="S_TKc"/>
    <property type="match status" value="1"/>
</dbReference>
<evidence type="ECO:0000256" key="14">
    <source>
        <dbReference type="ARBA" id="ARBA00024334"/>
    </source>
</evidence>
<dbReference type="KEGG" id="dzi:111306991"/>
<evidence type="ECO:0000256" key="8">
    <source>
        <dbReference type="ARBA" id="ARBA00022737"/>
    </source>
</evidence>
<feature type="domain" description="EF-hand" evidence="20">
    <location>
        <begin position="380"/>
        <end position="415"/>
    </location>
</feature>
<dbReference type="CDD" id="cd05117">
    <property type="entry name" value="STKc_CAMK"/>
    <property type="match status" value="1"/>
</dbReference>
<evidence type="ECO:0000313" key="22">
    <source>
        <dbReference type="RefSeq" id="XP_022760801.1"/>
    </source>
</evidence>
<evidence type="ECO:0000256" key="4">
    <source>
        <dbReference type="ARBA" id="ARBA00022553"/>
    </source>
</evidence>
<protein>
    <recommendedName>
        <fullName evidence="2">non-specific serine/threonine protein kinase</fullName>
        <ecNumber evidence="2">2.7.11.1</ecNumber>
    </recommendedName>
</protein>
<dbReference type="AlphaFoldDB" id="A0A6P6A7S4"/>
<dbReference type="FunFam" id="3.30.200.20:FF:000004">
    <property type="entry name" value="Calcium-dependent protein kinase 1"/>
    <property type="match status" value="1"/>
</dbReference>